<dbReference type="EMBL" id="GBXM01092194">
    <property type="protein sequence ID" value="JAH16383.1"/>
    <property type="molecule type" value="Transcribed_RNA"/>
</dbReference>
<organism evidence="1">
    <name type="scientific">Anguilla anguilla</name>
    <name type="common">European freshwater eel</name>
    <name type="synonym">Muraena anguilla</name>
    <dbReference type="NCBI Taxonomy" id="7936"/>
    <lineage>
        <taxon>Eukaryota</taxon>
        <taxon>Metazoa</taxon>
        <taxon>Chordata</taxon>
        <taxon>Craniata</taxon>
        <taxon>Vertebrata</taxon>
        <taxon>Euteleostomi</taxon>
        <taxon>Actinopterygii</taxon>
        <taxon>Neopterygii</taxon>
        <taxon>Teleostei</taxon>
        <taxon>Anguilliformes</taxon>
        <taxon>Anguillidae</taxon>
        <taxon>Anguilla</taxon>
    </lineage>
</organism>
<sequence>MMTSLRTDLKDCKIQYLILYKLNYSKADSIPIHIPLIKEPLHFWYLEEKRYDVPTHQSHVLNGTTGKFINHKTRENTVKCAPETKPITRQNHTMEN</sequence>
<name>A0A0E9QJY6_ANGAN</name>
<proteinExistence type="predicted"/>
<accession>A0A0E9QJY6</accession>
<evidence type="ECO:0000313" key="1">
    <source>
        <dbReference type="EMBL" id="JAH16383.1"/>
    </source>
</evidence>
<protein>
    <submittedName>
        <fullName evidence="1">Uncharacterized protein</fullName>
    </submittedName>
</protein>
<reference evidence="1" key="2">
    <citation type="journal article" date="2015" name="Fish Shellfish Immunol.">
        <title>Early steps in the European eel (Anguilla anguilla)-Vibrio vulnificus interaction in the gills: Role of the RtxA13 toxin.</title>
        <authorList>
            <person name="Callol A."/>
            <person name="Pajuelo D."/>
            <person name="Ebbesson L."/>
            <person name="Teles M."/>
            <person name="MacKenzie S."/>
            <person name="Amaro C."/>
        </authorList>
    </citation>
    <scope>NUCLEOTIDE SEQUENCE</scope>
</reference>
<dbReference type="AlphaFoldDB" id="A0A0E9QJY6"/>
<reference evidence="1" key="1">
    <citation type="submission" date="2014-11" db="EMBL/GenBank/DDBJ databases">
        <authorList>
            <person name="Amaro Gonzalez C."/>
        </authorList>
    </citation>
    <scope>NUCLEOTIDE SEQUENCE</scope>
</reference>